<dbReference type="GeneID" id="18923564"/>
<sequence>MPSSRMIEPALPPTDQLVHVPSGVPMQVEVVPDLPVPPIIPMELDSPPSTPPGQLVIRPSQQNLQIQLSPVNPVVLQKRPGWEWQPLSIPAPQDISSAIEESNILEPGVKRHRANLAQRQRAHTARKLRAKAIRLQVKNYEDEHKLIDSSMILRTAFTPGFHLTQRAMKTTAVAGYIHFKS</sequence>
<name>F4RU79_MELLP</name>
<dbReference type="EMBL" id="GL883120">
    <property type="protein sequence ID" value="EGG04130.1"/>
    <property type="molecule type" value="Genomic_DNA"/>
</dbReference>
<dbReference type="RefSeq" id="XP_007412591.1">
    <property type="nucleotide sequence ID" value="XM_007412529.1"/>
</dbReference>
<reference evidence="2" key="1">
    <citation type="journal article" date="2011" name="Proc. Natl. Acad. Sci. U.S.A.">
        <title>Obligate biotrophy features unraveled by the genomic analysis of rust fungi.</title>
        <authorList>
            <person name="Duplessis S."/>
            <person name="Cuomo C.A."/>
            <person name="Lin Y.-C."/>
            <person name="Aerts A."/>
            <person name="Tisserant E."/>
            <person name="Veneault-Fourrey C."/>
            <person name="Joly D.L."/>
            <person name="Hacquard S."/>
            <person name="Amselem J."/>
            <person name="Cantarel B.L."/>
            <person name="Chiu R."/>
            <person name="Coutinho P.M."/>
            <person name="Feau N."/>
            <person name="Field M."/>
            <person name="Frey P."/>
            <person name="Gelhaye E."/>
            <person name="Goldberg J."/>
            <person name="Grabherr M.G."/>
            <person name="Kodira C.D."/>
            <person name="Kohler A."/>
            <person name="Kuees U."/>
            <person name="Lindquist E.A."/>
            <person name="Lucas S.M."/>
            <person name="Mago R."/>
            <person name="Mauceli E."/>
            <person name="Morin E."/>
            <person name="Murat C."/>
            <person name="Pangilinan J.L."/>
            <person name="Park R."/>
            <person name="Pearson M."/>
            <person name="Quesneville H."/>
            <person name="Rouhier N."/>
            <person name="Sakthikumar S."/>
            <person name="Salamov A.A."/>
            <person name="Schmutz J."/>
            <person name="Selles B."/>
            <person name="Shapiro H."/>
            <person name="Tanguay P."/>
            <person name="Tuskan G.A."/>
            <person name="Henrissat B."/>
            <person name="Van de Peer Y."/>
            <person name="Rouze P."/>
            <person name="Ellis J.G."/>
            <person name="Dodds P.N."/>
            <person name="Schein J.E."/>
            <person name="Zhong S."/>
            <person name="Hamelin R.C."/>
            <person name="Grigoriev I.V."/>
            <person name="Szabo L.J."/>
            <person name="Martin F."/>
        </authorList>
    </citation>
    <scope>NUCLEOTIDE SEQUENCE [LARGE SCALE GENOMIC DNA]</scope>
    <source>
        <strain evidence="2">98AG31 / pathotype 3-4-7</strain>
    </source>
</reference>
<dbReference type="InParanoid" id="F4RU79"/>
<dbReference type="AlphaFoldDB" id="F4RU79"/>
<protein>
    <submittedName>
        <fullName evidence="1">Uncharacterized protein</fullName>
    </submittedName>
</protein>
<dbReference type="HOGENOM" id="CLU_1489325_0_0_1"/>
<keyword evidence="2" id="KW-1185">Reference proteome</keyword>
<evidence type="ECO:0000313" key="2">
    <source>
        <dbReference type="Proteomes" id="UP000001072"/>
    </source>
</evidence>
<organism evidence="2">
    <name type="scientific">Melampsora larici-populina (strain 98AG31 / pathotype 3-4-7)</name>
    <name type="common">Poplar leaf rust fungus</name>
    <dbReference type="NCBI Taxonomy" id="747676"/>
    <lineage>
        <taxon>Eukaryota</taxon>
        <taxon>Fungi</taxon>
        <taxon>Dikarya</taxon>
        <taxon>Basidiomycota</taxon>
        <taxon>Pucciniomycotina</taxon>
        <taxon>Pucciniomycetes</taxon>
        <taxon>Pucciniales</taxon>
        <taxon>Melampsoraceae</taxon>
        <taxon>Melampsora</taxon>
    </lineage>
</organism>
<dbReference type="KEGG" id="mlr:MELLADRAFT_108778"/>
<evidence type="ECO:0000313" key="1">
    <source>
        <dbReference type="EMBL" id="EGG04130.1"/>
    </source>
</evidence>
<dbReference type="VEuPathDB" id="FungiDB:MELLADRAFT_108778"/>
<proteinExistence type="predicted"/>
<accession>F4RU79</accession>
<gene>
    <name evidence="1" type="ORF">MELLADRAFT_108778</name>
</gene>
<dbReference type="Proteomes" id="UP000001072">
    <property type="component" value="Unassembled WGS sequence"/>
</dbReference>